<evidence type="ECO:0000256" key="4">
    <source>
        <dbReference type="SAM" id="SignalP"/>
    </source>
</evidence>
<evidence type="ECO:0000256" key="2">
    <source>
        <dbReference type="ARBA" id="ARBA00022729"/>
    </source>
</evidence>
<reference evidence="5" key="2">
    <citation type="submission" date="2021-02" db="EMBL/GenBank/DDBJ databases">
        <authorList>
            <person name="Merkel A.Y."/>
        </authorList>
    </citation>
    <scope>NUCLEOTIDE SEQUENCE</scope>
    <source>
        <strain evidence="5">T05b</strain>
    </source>
</reference>
<organism evidence="5 6">
    <name type="scientific">Sulfurospirillum tamanense</name>
    <dbReference type="NCBI Taxonomy" id="2813362"/>
    <lineage>
        <taxon>Bacteria</taxon>
        <taxon>Pseudomonadati</taxon>
        <taxon>Campylobacterota</taxon>
        <taxon>Epsilonproteobacteria</taxon>
        <taxon>Campylobacterales</taxon>
        <taxon>Sulfurospirillaceae</taxon>
        <taxon>Sulfurospirillum</taxon>
    </lineage>
</organism>
<keyword evidence="2 4" id="KW-0732">Signal</keyword>
<sequence length="315" mass="35612">MRKLLLSAVLCGFALANSSVFVDEPTNQTPQGDITPPIVEMIDLNALQKSFFVGRNGNENNILNIKFEIGNTYRVRTRYAMTTLIVLHNDTIAHYALGDETGFDIKSLGVNKYDLSNMVLVKPMQIGIDTSLTIIGESGNIYSFYLFSTDHTNAQNPNLVVFVSEESERLERLRVRNLEKEAFEKAAEEERKAKAAQAQALEDEARYLTIGEGINALKIDRREIQRVFEQKGEKSLLADDIFRDNKFTYFKYDAKDAKRKFPVIYRVVDGYDNPVNSRVVGDYIIAETVADKFTLRIGELYACVRAKQSATPPKP</sequence>
<name>A0ABS2WUT0_9BACT</name>
<evidence type="ECO:0000256" key="1">
    <source>
        <dbReference type="ARBA" id="ARBA00006135"/>
    </source>
</evidence>
<dbReference type="InterPro" id="IPR038161">
    <property type="entry name" value="VirB9/CagX/TrbG_C_sf"/>
</dbReference>
<dbReference type="Proteomes" id="UP000703590">
    <property type="component" value="Unassembled WGS sequence"/>
</dbReference>
<accession>A0ABS2WUT0</accession>
<feature type="coiled-coil region" evidence="3">
    <location>
        <begin position="179"/>
        <end position="206"/>
    </location>
</feature>
<dbReference type="EMBL" id="JAFHKK010000029">
    <property type="protein sequence ID" value="MBN2965265.1"/>
    <property type="molecule type" value="Genomic_DNA"/>
</dbReference>
<feature type="chain" id="PRO_5046227927" evidence="4">
    <location>
        <begin position="23"/>
        <end position="315"/>
    </location>
</feature>
<dbReference type="RefSeq" id="WP_205459811.1">
    <property type="nucleotide sequence ID" value="NZ_JAFHKK010000029.1"/>
</dbReference>
<comment type="caution">
    <text evidence="5">The sequence shown here is derived from an EMBL/GenBank/DDBJ whole genome shotgun (WGS) entry which is preliminary data.</text>
</comment>
<keyword evidence="3" id="KW-0175">Coiled coil</keyword>
<dbReference type="Pfam" id="PF03524">
    <property type="entry name" value="CagX"/>
    <property type="match status" value="1"/>
</dbReference>
<proteinExistence type="inferred from homology"/>
<dbReference type="InterPro" id="IPR033645">
    <property type="entry name" value="VirB9/CagX/TrbG_C"/>
</dbReference>
<feature type="signal peptide" evidence="4">
    <location>
        <begin position="1"/>
        <end position="22"/>
    </location>
</feature>
<gene>
    <name evidence="5" type="ORF">JWV37_10770</name>
</gene>
<dbReference type="CDD" id="cd06911">
    <property type="entry name" value="VirB9_CagX_TrbG"/>
    <property type="match status" value="1"/>
</dbReference>
<dbReference type="InterPro" id="IPR010258">
    <property type="entry name" value="Conjugal_tfr_TrbG/VirB9/CagX"/>
</dbReference>
<keyword evidence="6" id="KW-1185">Reference proteome</keyword>
<evidence type="ECO:0000313" key="6">
    <source>
        <dbReference type="Proteomes" id="UP000703590"/>
    </source>
</evidence>
<evidence type="ECO:0000313" key="5">
    <source>
        <dbReference type="EMBL" id="MBN2965265.1"/>
    </source>
</evidence>
<protein>
    <submittedName>
        <fullName evidence="5">TrbG/VirB9 family P-type conjugative transfer protein</fullName>
    </submittedName>
</protein>
<dbReference type="Gene3D" id="2.60.40.2500">
    <property type="match status" value="1"/>
</dbReference>
<comment type="similarity">
    <text evidence="1">Belongs to the TrbG/VirB9 family.</text>
</comment>
<evidence type="ECO:0000256" key="3">
    <source>
        <dbReference type="SAM" id="Coils"/>
    </source>
</evidence>
<reference evidence="5" key="1">
    <citation type="submission" date="2021-02" db="EMBL/GenBank/DDBJ databases">
        <title>Sulfurospirillum tamanensis sp. nov.</title>
        <authorList>
            <person name="Frolova A."/>
            <person name="Merkel A."/>
            <person name="Slobodkin A."/>
        </authorList>
    </citation>
    <scope>NUCLEOTIDE SEQUENCE</scope>
    <source>
        <strain evidence="5">T05b</strain>
    </source>
</reference>